<keyword evidence="9 10" id="KW-0742">SOS response</keyword>
<keyword evidence="7 9" id="KW-0067">ATP-binding</keyword>
<evidence type="ECO:0000256" key="3">
    <source>
        <dbReference type="ARBA" id="ARBA00020170"/>
    </source>
</evidence>
<keyword evidence="9 10" id="KW-0227">DNA damage</keyword>
<dbReference type="SMART" id="SM00382">
    <property type="entry name" value="AAA"/>
    <property type="match status" value="1"/>
</dbReference>
<evidence type="ECO:0000256" key="6">
    <source>
        <dbReference type="ARBA" id="ARBA00022741"/>
    </source>
</evidence>
<dbReference type="InterPro" id="IPR003593">
    <property type="entry name" value="AAA+_ATPase"/>
</dbReference>
<dbReference type="PANTHER" id="PTHR32182">
    <property type="entry name" value="DNA REPLICATION AND REPAIR PROTEIN RECF"/>
    <property type="match status" value="1"/>
</dbReference>
<accession>A0ABV3R1U1</accession>
<dbReference type="InterPro" id="IPR003395">
    <property type="entry name" value="RecF/RecN/SMC_N"/>
</dbReference>
<keyword evidence="8 9" id="KW-0238">DNA-binding</keyword>
<protein>
    <recommendedName>
        <fullName evidence="3 9">DNA replication and repair protein RecF</fullName>
    </recommendedName>
</protein>
<evidence type="ECO:0000256" key="10">
    <source>
        <dbReference type="RuleBase" id="RU000578"/>
    </source>
</evidence>
<comment type="function">
    <text evidence="9 10">The RecF protein is involved in DNA metabolism; it is required for DNA replication and normal SOS inducibility. RecF binds preferentially to single-stranded, linear DNA. It also seems to bind ATP.</text>
</comment>
<dbReference type="RefSeq" id="WP_367724452.1">
    <property type="nucleotide sequence ID" value="NZ_JBFOCI010000004.1"/>
</dbReference>
<evidence type="ECO:0000313" key="12">
    <source>
        <dbReference type="EMBL" id="MEW9807287.1"/>
    </source>
</evidence>
<dbReference type="PANTHER" id="PTHR32182:SF0">
    <property type="entry name" value="DNA REPLICATION AND REPAIR PROTEIN RECF"/>
    <property type="match status" value="1"/>
</dbReference>
<comment type="caution">
    <text evidence="12">The sequence shown here is derived from an EMBL/GenBank/DDBJ whole genome shotgun (WGS) entry which is preliminary data.</text>
</comment>
<gene>
    <name evidence="9 12" type="primary">recF</name>
    <name evidence="12" type="ORF">ABUE31_14940</name>
</gene>
<comment type="similarity">
    <text evidence="2 9 10">Belongs to the RecF family.</text>
</comment>
<keyword evidence="6 9" id="KW-0547">Nucleotide-binding</keyword>
<evidence type="ECO:0000259" key="11">
    <source>
        <dbReference type="SMART" id="SM00382"/>
    </source>
</evidence>
<keyword evidence="5 9" id="KW-0235">DNA replication</keyword>
<evidence type="ECO:0000256" key="1">
    <source>
        <dbReference type="ARBA" id="ARBA00004496"/>
    </source>
</evidence>
<evidence type="ECO:0000313" key="13">
    <source>
        <dbReference type="Proteomes" id="UP001556196"/>
    </source>
</evidence>
<evidence type="ECO:0000256" key="4">
    <source>
        <dbReference type="ARBA" id="ARBA00022490"/>
    </source>
</evidence>
<name>A0ABV3R1U1_9HYPH</name>
<organism evidence="12 13">
    <name type="scientific">Mesorhizobium marinum</name>
    <dbReference type="NCBI Taxonomy" id="3228790"/>
    <lineage>
        <taxon>Bacteria</taxon>
        <taxon>Pseudomonadati</taxon>
        <taxon>Pseudomonadota</taxon>
        <taxon>Alphaproteobacteria</taxon>
        <taxon>Hyphomicrobiales</taxon>
        <taxon>Phyllobacteriaceae</taxon>
        <taxon>Mesorhizobium</taxon>
    </lineage>
</organism>
<feature type="binding site" evidence="9">
    <location>
        <begin position="42"/>
        <end position="49"/>
    </location>
    <ligand>
        <name>ATP</name>
        <dbReference type="ChEBI" id="CHEBI:30616"/>
    </ligand>
</feature>
<dbReference type="Gene3D" id="3.40.50.300">
    <property type="entry name" value="P-loop containing nucleotide triphosphate hydrolases"/>
    <property type="match status" value="1"/>
</dbReference>
<proteinExistence type="inferred from homology"/>
<dbReference type="InterPro" id="IPR027417">
    <property type="entry name" value="P-loop_NTPase"/>
</dbReference>
<feature type="domain" description="AAA+ ATPase" evidence="11">
    <location>
        <begin position="34"/>
        <end position="377"/>
    </location>
</feature>
<dbReference type="EMBL" id="JBFOCI010000004">
    <property type="protein sequence ID" value="MEW9807287.1"/>
    <property type="molecule type" value="Genomic_DNA"/>
</dbReference>
<dbReference type="Pfam" id="PF02463">
    <property type="entry name" value="SMC_N"/>
    <property type="match status" value="1"/>
</dbReference>
<dbReference type="PROSITE" id="PS00617">
    <property type="entry name" value="RECF_1"/>
    <property type="match status" value="1"/>
</dbReference>
<dbReference type="Proteomes" id="UP001556196">
    <property type="component" value="Unassembled WGS sequence"/>
</dbReference>
<evidence type="ECO:0000256" key="8">
    <source>
        <dbReference type="ARBA" id="ARBA00023125"/>
    </source>
</evidence>
<dbReference type="HAMAP" id="MF_00365">
    <property type="entry name" value="RecF"/>
    <property type="match status" value="1"/>
</dbReference>
<keyword evidence="13" id="KW-1185">Reference proteome</keyword>
<evidence type="ECO:0000256" key="7">
    <source>
        <dbReference type="ARBA" id="ARBA00022840"/>
    </source>
</evidence>
<evidence type="ECO:0000256" key="5">
    <source>
        <dbReference type="ARBA" id="ARBA00022705"/>
    </source>
</evidence>
<dbReference type="Gene3D" id="1.20.1050.90">
    <property type="entry name" value="RecF/RecN/SMC, N-terminal domain"/>
    <property type="match status" value="1"/>
</dbReference>
<evidence type="ECO:0000256" key="2">
    <source>
        <dbReference type="ARBA" id="ARBA00008016"/>
    </source>
</evidence>
<dbReference type="PROSITE" id="PS00618">
    <property type="entry name" value="RECF_2"/>
    <property type="match status" value="1"/>
</dbReference>
<dbReference type="InterPro" id="IPR042174">
    <property type="entry name" value="RecF_2"/>
</dbReference>
<dbReference type="NCBIfam" id="TIGR00611">
    <property type="entry name" value="recf"/>
    <property type="match status" value="1"/>
</dbReference>
<dbReference type="SUPFAM" id="SSF52540">
    <property type="entry name" value="P-loop containing nucleoside triphosphate hydrolases"/>
    <property type="match status" value="1"/>
</dbReference>
<dbReference type="InterPro" id="IPR001238">
    <property type="entry name" value="DNA-binding_RecF"/>
</dbReference>
<sequence length="384" mass="40474">MTPTPAADGAGPVHIRKLKLTDFRNYAALALDLAPGLVVFSGDNGAGKTNLLEAISLLTPGRGLRRAPYGEVAREGGPGGFALHAALDGPQGSFEIGTGTAGAGIIGEGGRRVRINAAQAAAEDLLDWLRVLWITPAMDALFTGPAGDRRRFLDRLVMAIDPGHGRRAQDYEKTMRGRNRLLAEGSRDGAFFDAIETQMAESGTAIAAARAEMVGLLAAMVGRLPDGPFPQAELALNGPLETMVGHAPAVEIEERFRVALAGGRERDRAAGRTLDGPHRSDLVVRHRPKSMPAAQCSTGEQKALLVGIVLSHARLAGEMSGDVPILLLDEIAAHLDAGRRAALFSILEDLGCQSFMTGTDAALFSSIAGRAQFLTVDHGSVWRS</sequence>
<evidence type="ECO:0000256" key="9">
    <source>
        <dbReference type="HAMAP-Rule" id="MF_00365"/>
    </source>
</evidence>
<keyword evidence="9 10" id="KW-0234">DNA repair</keyword>
<reference evidence="12 13" key="1">
    <citation type="submission" date="2024-06" db="EMBL/GenBank/DDBJ databases">
        <authorList>
            <person name="Tuo L."/>
        </authorList>
    </citation>
    <scope>NUCLEOTIDE SEQUENCE [LARGE SCALE GENOMIC DNA]</scope>
    <source>
        <strain evidence="12 13">ZMM04-5</strain>
    </source>
</reference>
<comment type="subcellular location">
    <subcellularLocation>
        <location evidence="1 9 10">Cytoplasm</location>
    </subcellularLocation>
</comment>
<keyword evidence="4 9" id="KW-0963">Cytoplasm</keyword>
<dbReference type="InterPro" id="IPR018078">
    <property type="entry name" value="DNA-binding_RecF_CS"/>
</dbReference>